<evidence type="ECO:0000313" key="7">
    <source>
        <dbReference type="EMBL" id="KAK5096992.1"/>
    </source>
</evidence>
<evidence type="ECO:0000256" key="5">
    <source>
        <dbReference type="SAM" id="MobiDB-lite"/>
    </source>
</evidence>
<feature type="compositionally biased region" description="Acidic residues" evidence="5">
    <location>
        <begin position="195"/>
        <end position="224"/>
    </location>
</feature>
<name>A0ABR0KHZ2_9EURO</name>
<dbReference type="PANTHER" id="PTHR45969:SF69">
    <property type="entry name" value="FINGER DOMAIN PROTEIN, PUTATIVE (AFU_ORTHOLOGUE AFUA_3G12190)-RELATED"/>
    <property type="match status" value="1"/>
</dbReference>
<dbReference type="PANTHER" id="PTHR45969">
    <property type="entry name" value="RING ZINC FINGER PROTEIN-RELATED"/>
    <property type="match status" value="1"/>
</dbReference>
<keyword evidence="3" id="KW-0862">Zinc</keyword>
<gene>
    <name evidence="7" type="ORF">LTR24_002433</name>
</gene>
<evidence type="ECO:0000256" key="4">
    <source>
        <dbReference type="PROSITE-ProRule" id="PRU00175"/>
    </source>
</evidence>
<accession>A0ABR0KHZ2</accession>
<dbReference type="SUPFAM" id="SSF57850">
    <property type="entry name" value="RING/U-box"/>
    <property type="match status" value="1"/>
</dbReference>
<dbReference type="InterPro" id="IPR001841">
    <property type="entry name" value="Znf_RING"/>
</dbReference>
<feature type="domain" description="RING-type" evidence="6">
    <location>
        <begin position="64"/>
        <end position="107"/>
    </location>
</feature>
<keyword evidence="2 4" id="KW-0863">Zinc-finger</keyword>
<keyword evidence="8" id="KW-1185">Reference proteome</keyword>
<evidence type="ECO:0000259" key="6">
    <source>
        <dbReference type="PROSITE" id="PS50089"/>
    </source>
</evidence>
<evidence type="ECO:0000256" key="3">
    <source>
        <dbReference type="ARBA" id="ARBA00022833"/>
    </source>
</evidence>
<dbReference type="Pfam" id="PF13639">
    <property type="entry name" value="zf-RING_2"/>
    <property type="match status" value="1"/>
</dbReference>
<proteinExistence type="predicted"/>
<dbReference type="InterPro" id="IPR013083">
    <property type="entry name" value="Znf_RING/FYVE/PHD"/>
</dbReference>
<comment type="caution">
    <text evidence="7">The sequence shown here is derived from an EMBL/GenBank/DDBJ whole genome shotgun (WGS) entry which is preliminary data.</text>
</comment>
<feature type="region of interest" description="Disordered" evidence="5">
    <location>
        <begin position="146"/>
        <end position="264"/>
    </location>
</feature>
<feature type="compositionally biased region" description="Acidic residues" evidence="5">
    <location>
        <begin position="171"/>
        <end position="183"/>
    </location>
</feature>
<evidence type="ECO:0000256" key="2">
    <source>
        <dbReference type="ARBA" id="ARBA00022771"/>
    </source>
</evidence>
<evidence type="ECO:0000256" key="1">
    <source>
        <dbReference type="ARBA" id="ARBA00022723"/>
    </source>
</evidence>
<dbReference type="Gene3D" id="3.30.40.10">
    <property type="entry name" value="Zinc/RING finger domain, C3HC4 (zinc finger)"/>
    <property type="match status" value="1"/>
</dbReference>
<keyword evidence="1" id="KW-0479">Metal-binding</keyword>
<feature type="compositionally biased region" description="Acidic residues" evidence="5">
    <location>
        <begin position="233"/>
        <end position="264"/>
    </location>
</feature>
<dbReference type="Proteomes" id="UP001345013">
    <property type="component" value="Unassembled WGS sequence"/>
</dbReference>
<protein>
    <recommendedName>
        <fullName evidence="6">RING-type domain-containing protein</fullName>
    </recommendedName>
</protein>
<sequence length="280" mass="31812">MSATTGDNCATPSGNSSPTISELMVKLELGPDDTPRPIRRRMFDRYWGLYITGGASPKNNNNECPICQDVLADTDETLTHRKCELSFCYDCLLTWLEGAHFSCPICRAAIYYSDGWPRGRRPYPTESDYEPPCSDSEYERYLDELPEPMRDVPDPDPYESEFYDSEFSGSELDESESESDGSESDSGYDASGEGSDTDESESQWESDWDSDQPESEGSESEEDNIYTSLYPSDTDESDGQWESDWESDQPESEGSESDEDDIYTSLEEFDQLMKAQYSWW</sequence>
<dbReference type="EMBL" id="JAVRRG010000020">
    <property type="protein sequence ID" value="KAK5096992.1"/>
    <property type="molecule type" value="Genomic_DNA"/>
</dbReference>
<feature type="compositionally biased region" description="Acidic residues" evidence="5">
    <location>
        <begin position="154"/>
        <end position="164"/>
    </location>
</feature>
<organism evidence="7 8">
    <name type="scientific">Lithohypha guttulata</name>
    <dbReference type="NCBI Taxonomy" id="1690604"/>
    <lineage>
        <taxon>Eukaryota</taxon>
        <taxon>Fungi</taxon>
        <taxon>Dikarya</taxon>
        <taxon>Ascomycota</taxon>
        <taxon>Pezizomycotina</taxon>
        <taxon>Eurotiomycetes</taxon>
        <taxon>Chaetothyriomycetidae</taxon>
        <taxon>Chaetothyriales</taxon>
        <taxon>Trichomeriaceae</taxon>
        <taxon>Lithohypha</taxon>
    </lineage>
</organism>
<dbReference type="PROSITE" id="PS50089">
    <property type="entry name" value="ZF_RING_2"/>
    <property type="match status" value="1"/>
</dbReference>
<reference evidence="7 8" key="1">
    <citation type="submission" date="2023-08" db="EMBL/GenBank/DDBJ databases">
        <title>Black Yeasts Isolated from many extreme environments.</title>
        <authorList>
            <person name="Coleine C."/>
            <person name="Stajich J.E."/>
            <person name="Selbmann L."/>
        </authorList>
    </citation>
    <scope>NUCLEOTIDE SEQUENCE [LARGE SCALE GENOMIC DNA]</scope>
    <source>
        <strain evidence="7 8">CCFEE 5885</strain>
    </source>
</reference>
<evidence type="ECO:0000313" key="8">
    <source>
        <dbReference type="Proteomes" id="UP001345013"/>
    </source>
</evidence>
<feature type="compositionally biased region" description="Low complexity" evidence="5">
    <location>
        <begin position="184"/>
        <end position="194"/>
    </location>
</feature>